<accession>A0ABU9JWX8</accession>
<protein>
    <submittedName>
        <fullName evidence="2">Phage portal protein</fullName>
    </submittedName>
</protein>
<keyword evidence="3" id="KW-1185">Reference proteome</keyword>
<sequence length="415" mass="47001">MWPFRKKEIRESIAEASDILLKALIGNGEITKEQALSIPAVSSCVELISSTVASLPVFLYREEDGKVTTIEDDRVNLINDDTGDTLDGYQFKKAWITDYLLNGTGFAYINRERNAVKSLHYVDYGQVSIKMNTDPIFKSYDILVYDRTYREFEFLKITRNTKDGVTGKGILKENNKMLSVVYNSLVFEEVLVKTGGNKKGFLKSKSRLSDDAIRVLKEAWNNLYKNNTESVVVLNNGVEFQEASNTSVEMQLNENKKTNANEIYKMFLVPPSILDGTANDMSYNNWIKICILPILSAIQTALNKDLLLPSEKGSFYFAFDTKDLLKGDIEKRFKAYEIASKNGFMQIDEIRYLEDLEPLGLNFIKLGLQDVLYNPATKKIYTPNTNKTADMANPDTTLEGGETDENRNPWESSTA</sequence>
<dbReference type="RefSeq" id="WP_342019988.1">
    <property type="nucleotide sequence ID" value="NZ_JBBYAK010000001.1"/>
</dbReference>
<feature type="region of interest" description="Disordered" evidence="1">
    <location>
        <begin position="383"/>
        <end position="415"/>
    </location>
</feature>
<dbReference type="EMBL" id="JBBYAK010000001">
    <property type="protein sequence ID" value="MEL3956914.1"/>
    <property type="molecule type" value="Genomic_DNA"/>
</dbReference>
<comment type="caution">
    <text evidence="2">The sequence shown here is derived from an EMBL/GenBank/DDBJ whole genome shotgun (WGS) entry which is preliminary data.</text>
</comment>
<name>A0ABU9JWX8_9BACI</name>
<proteinExistence type="predicted"/>
<dbReference type="InterPro" id="IPR006427">
    <property type="entry name" value="Portal_HK97"/>
</dbReference>
<dbReference type="NCBIfam" id="TIGR01537">
    <property type="entry name" value="portal_HK97"/>
    <property type="match status" value="1"/>
</dbReference>
<evidence type="ECO:0000313" key="2">
    <source>
        <dbReference type="EMBL" id="MEL3956914.1"/>
    </source>
</evidence>
<organism evidence="2 3">
    <name type="scientific">Caldifermentibacillus hisashii</name>
    <dbReference type="NCBI Taxonomy" id="996558"/>
    <lineage>
        <taxon>Bacteria</taxon>
        <taxon>Bacillati</taxon>
        <taxon>Bacillota</taxon>
        <taxon>Bacilli</taxon>
        <taxon>Bacillales</taxon>
        <taxon>Bacillaceae</taxon>
        <taxon>Caldifermentibacillus</taxon>
    </lineage>
</organism>
<evidence type="ECO:0000256" key="1">
    <source>
        <dbReference type="SAM" id="MobiDB-lite"/>
    </source>
</evidence>
<evidence type="ECO:0000313" key="3">
    <source>
        <dbReference type="Proteomes" id="UP001459714"/>
    </source>
</evidence>
<dbReference type="InterPro" id="IPR006944">
    <property type="entry name" value="Phage/GTA_portal"/>
</dbReference>
<reference evidence="2 3" key="1">
    <citation type="submission" date="2024-03" db="EMBL/GenBank/DDBJ databases">
        <title>Bacilli Hybrid Assemblies.</title>
        <authorList>
            <person name="Kovac J."/>
        </authorList>
    </citation>
    <scope>NUCLEOTIDE SEQUENCE [LARGE SCALE GENOMIC DNA]</scope>
    <source>
        <strain evidence="2 3">FSL M8-0022</strain>
    </source>
</reference>
<gene>
    <name evidence="2" type="ORF">NST17_06850</name>
</gene>
<dbReference type="Proteomes" id="UP001459714">
    <property type="component" value="Unassembled WGS sequence"/>
</dbReference>
<dbReference type="Pfam" id="PF04860">
    <property type="entry name" value="Phage_portal"/>
    <property type="match status" value="1"/>
</dbReference>